<feature type="non-terminal residue" evidence="1">
    <location>
        <position position="1"/>
    </location>
</feature>
<evidence type="ECO:0000313" key="1">
    <source>
        <dbReference type="EMBL" id="CAH2313023.1"/>
    </source>
</evidence>
<dbReference type="Proteomes" id="UP001295444">
    <property type="component" value="Chromosome 08"/>
</dbReference>
<evidence type="ECO:0000313" key="2">
    <source>
        <dbReference type="Proteomes" id="UP001295444"/>
    </source>
</evidence>
<dbReference type="EMBL" id="OW240919">
    <property type="protein sequence ID" value="CAH2313023.1"/>
    <property type="molecule type" value="Genomic_DNA"/>
</dbReference>
<accession>A0AAD1SWL2</accession>
<sequence length="70" mass="8519">RTILERENTMPQDQIDFLIEGIDLILNNNYFWFKDGFYLQKRGTAMGTRFAPSYANLYMAEWEERYIWRG</sequence>
<organism evidence="1 2">
    <name type="scientific">Pelobates cultripes</name>
    <name type="common">Western spadefoot toad</name>
    <dbReference type="NCBI Taxonomy" id="61616"/>
    <lineage>
        <taxon>Eukaryota</taxon>
        <taxon>Metazoa</taxon>
        <taxon>Chordata</taxon>
        <taxon>Craniata</taxon>
        <taxon>Vertebrata</taxon>
        <taxon>Euteleostomi</taxon>
        <taxon>Amphibia</taxon>
        <taxon>Batrachia</taxon>
        <taxon>Anura</taxon>
        <taxon>Pelobatoidea</taxon>
        <taxon>Pelobatidae</taxon>
        <taxon>Pelobates</taxon>
    </lineage>
</organism>
<reference evidence="1" key="1">
    <citation type="submission" date="2022-03" db="EMBL/GenBank/DDBJ databases">
        <authorList>
            <person name="Alioto T."/>
            <person name="Alioto T."/>
            <person name="Gomez Garrido J."/>
        </authorList>
    </citation>
    <scope>NUCLEOTIDE SEQUENCE</scope>
</reference>
<protein>
    <submittedName>
        <fullName evidence="1">Uncharacterized protein</fullName>
    </submittedName>
</protein>
<dbReference type="AlphaFoldDB" id="A0AAD1SWL2"/>
<feature type="non-terminal residue" evidence="1">
    <location>
        <position position="70"/>
    </location>
</feature>
<keyword evidence="2" id="KW-1185">Reference proteome</keyword>
<proteinExistence type="predicted"/>
<dbReference type="PANTHER" id="PTHR21301:SF12">
    <property type="match status" value="1"/>
</dbReference>
<name>A0AAD1SWL2_PELCU</name>
<dbReference type="PANTHER" id="PTHR21301">
    <property type="entry name" value="REVERSE TRANSCRIPTASE"/>
    <property type="match status" value="1"/>
</dbReference>
<gene>
    <name evidence="1" type="ORF">PECUL_23A024300</name>
</gene>